<keyword evidence="2" id="KW-1185">Reference proteome</keyword>
<proteinExistence type="predicted"/>
<organism evidence="1 2">
    <name type="scientific">Methylobacterium longum</name>
    <dbReference type="NCBI Taxonomy" id="767694"/>
    <lineage>
        <taxon>Bacteria</taxon>
        <taxon>Pseudomonadati</taxon>
        <taxon>Pseudomonadota</taxon>
        <taxon>Alphaproteobacteria</taxon>
        <taxon>Hyphomicrobiales</taxon>
        <taxon>Methylobacteriaceae</taxon>
        <taxon>Methylobacterium</taxon>
    </lineage>
</organism>
<sequence>MICLLAASVVVPLSVPAITLRWSHSVEKIVWEEDWADTPAGLTITASRVRGSGAGMEPALDAHWVNGAWTWVPRLAPLREVVLRRSGATADWSVCLQGACQPMSVFVGPEADPVTLTSCAGAPRGDAAEHR</sequence>
<protein>
    <submittedName>
        <fullName evidence="1">DUF1850 domain-containing protein</fullName>
    </submittedName>
</protein>
<name>A0ABT8AL55_9HYPH</name>
<dbReference type="Proteomes" id="UP001244297">
    <property type="component" value="Unassembled WGS sequence"/>
</dbReference>
<dbReference type="Pfam" id="PF08905">
    <property type="entry name" value="DUF1850"/>
    <property type="match status" value="1"/>
</dbReference>
<dbReference type="InterPro" id="IPR015001">
    <property type="entry name" value="DUF1850"/>
</dbReference>
<reference evidence="2" key="1">
    <citation type="journal article" date="2019" name="Int. J. Syst. Evol. Microbiol.">
        <title>The Global Catalogue of Microorganisms (GCM) 10K type strain sequencing project: providing services to taxonomists for standard genome sequencing and annotation.</title>
        <authorList>
            <consortium name="The Broad Institute Genomics Platform"/>
            <consortium name="The Broad Institute Genome Sequencing Center for Infectious Disease"/>
            <person name="Wu L."/>
            <person name="Ma J."/>
        </authorList>
    </citation>
    <scope>NUCLEOTIDE SEQUENCE [LARGE SCALE GENOMIC DNA]</scope>
    <source>
        <strain evidence="2">CECT 7806</strain>
    </source>
</reference>
<evidence type="ECO:0000313" key="1">
    <source>
        <dbReference type="EMBL" id="MDN3570013.1"/>
    </source>
</evidence>
<accession>A0ABT8AL55</accession>
<dbReference type="EMBL" id="JAUFPT010000013">
    <property type="protein sequence ID" value="MDN3570013.1"/>
    <property type="molecule type" value="Genomic_DNA"/>
</dbReference>
<dbReference type="RefSeq" id="WP_238290430.1">
    <property type="nucleotide sequence ID" value="NZ_BPQS01000023.1"/>
</dbReference>
<evidence type="ECO:0000313" key="2">
    <source>
        <dbReference type="Proteomes" id="UP001244297"/>
    </source>
</evidence>
<comment type="caution">
    <text evidence="1">The sequence shown here is derived from an EMBL/GenBank/DDBJ whole genome shotgun (WGS) entry which is preliminary data.</text>
</comment>
<gene>
    <name evidence="1" type="ORF">QWZ18_05155</name>
</gene>